<organism evidence="5 6">
    <name type="scientific">Cellulomonas gilvus (strain ATCC 13127 / NRRL B-14078)</name>
    <name type="common">Cellvibrio gilvus</name>
    <dbReference type="NCBI Taxonomy" id="593907"/>
    <lineage>
        <taxon>Bacteria</taxon>
        <taxon>Bacillati</taxon>
        <taxon>Actinomycetota</taxon>
        <taxon>Actinomycetes</taxon>
        <taxon>Micrococcales</taxon>
        <taxon>Cellulomonadaceae</taxon>
        <taxon>Cellulomonas</taxon>
    </lineage>
</organism>
<dbReference type="Gene3D" id="1.10.10.10">
    <property type="entry name" value="Winged helix-like DNA-binding domain superfamily/Winged helix DNA-binding domain"/>
    <property type="match status" value="1"/>
</dbReference>
<dbReference type="GO" id="GO:0003677">
    <property type="term" value="F:DNA binding"/>
    <property type="evidence" value="ECO:0007669"/>
    <property type="project" value="UniProtKB-KW"/>
</dbReference>
<dbReference type="KEGG" id="cga:Celgi_0639"/>
<evidence type="ECO:0000256" key="2">
    <source>
        <dbReference type="ARBA" id="ARBA00023125"/>
    </source>
</evidence>
<dbReference type="PROSITE" id="PS51118">
    <property type="entry name" value="HTH_HXLR"/>
    <property type="match status" value="1"/>
</dbReference>
<dbReference type="InterPro" id="IPR036388">
    <property type="entry name" value="WH-like_DNA-bd_sf"/>
</dbReference>
<keyword evidence="1" id="KW-0805">Transcription regulation</keyword>
<dbReference type="STRING" id="593907.Celgi_0639"/>
<keyword evidence="2" id="KW-0238">DNA-binding</keyword>
<evidence type="ECO:0000313" key="6">
    <source>
        <dbReference type="Proteomes" id="UP000000485"/>
    </source>
</evidence>
<accession>F8A7A0</accession>
<sequence>MQGYQQFCGLARALDLIGDRWNLLIVRELLIRERRHTELRAALPGVASNLLTDRLRHLVAAGIVERRQEEGRKAVVYALTPRGADLREPVLGLVRWGAPLMASGPRPGDTVQPQWLALAAHALLHGAVVTRPGRIAVEADGLALTVHAEAAGVRIELAREDRPDARVQAPTALVLGLLAGAVSARTATAMGARVQDDAGVLDALLAAAAAGRSA</sequence>
<dbReference type="HOGENOM" id="CLU_076095_0_1_11"/>
<feature type="domain" description="HTH hxlR-type" evidence="4">
    <location>
        <begin position="8"/>
        <end position="105"/>
    </location>
</feature>
<dbReference type="PANTHER" id="PTHR33204">
    <property type="entry name" value="TRANSCRIPTIONAL REGULATOR, MARR FAMILY"/>
    <property type="match status" value="1"/>
</dbReference>
<protein>
    <submittedName>
        <fullName evidence="5">Transcriptional regulator, HxlR family</fullName>
    </submittedName>
</protein>
<dbReference type="RefSeq" id="WP_013882681.1">
    <property type="nucleotide sequence ID" value="NC_015671.1"/>
</dbReference>
<evidence type="ECO:0000313" key="5">
    <source>
        <dbReference type="EMBL" id="AEI11158.1"/>
    </source>
</evidence>
<evidence type="ECO:0000256" key="3">
    <source>
        <dbReference type="ARBA" id="ARBA00023163"/>
    </source>
</evidence>
<name>F8A7A0_CELGA</name>
<dbReference type="SUPFAM" id="SSF46785">
    <property type="entry name" value="Winged helix' DNA-binding domain"/>
    <property type="match status" value="1"/>
</dbReference>
<dbReference type="InterPro" id="IPR002577">
    <property type="entry name" value="HTH_HxlR"/>
</dbReference>
<keyword evidence="3" id="KW-0804">Transcription</keyword>
<dbReference type="EMBL" id="CP002665">
    <property type="protein sequence ID" value="AEI11158.1"/>
    <property type="molecule type" value="Genomic_DNA"/>
</dbReference>
<keyword evidence="6" id="KW-1185">Reference proteome</keyword>
<dbReference type="InterPro" id="IPR036390">
    <property type="entry name" value="WH_DNA-bd_sf"/>
</dbReference>
<dbReference type="AlphaFoldDB" id="F8A7A0"/>
<dbReference type="eggNOG" id="COG1733">
    <property type="taxonomic scope" value="Bacteria"/>
</dbReference>
<dbReference type="Proteomes" id="UP000000485">
    <property type="component" value="Chromosome"/>
</dbReference>
<dbReference type="PANTHER" id="PTHR33204:SF18">
    <property type="entry name" value="TRANSCRIPTIONAL REGULATORY PROTEIN"/>
    <property type="match status" value="1"/>
</dbReference>
<evidence type="ECO:0000259" key="4">
    <source>
        <dbReference type="PROSITE" id="PS51118"/>
    </source>
</evidence>
<proteinExistence type="predicted"/>
<reference evidence="6" key="1">
    <citation type="submission" date="2011-04" db="EMBL/GenBank/DDBJ databases">
        <title>Complete sequence of Cellvibrio gilvus ATCC 13127.</title>
        <authorList>
            <person name="Lucas S."/>
            <person name="Han J."/>
            <person name="Lapidus A."/>
            <person name="Cheng J.-F."/>
            <person name="Goodwin L."/>
            <person name="Pitluck S."/>
            <person name="Peters L."/>
            <person name="Munk A."/>
            <person name="Detter J.C."/>
            <person name="Han C."/>
            <person name="Tapia R."/>
            <person name="Land M."/>
            <person name="Hauser L."/>
            <person name="Kyrpides N."/>
            <person name="Ivanova N."/>
            <person name="Ovchinnikova G."/>
            <person name="Pagani I."/>
            <person name="Mead D."/>
            <person name="Brumm P."/>
            <person name="Woyke T."/>
        </authorList>
    </citation>
    <scope>NUCLEOTIDE SEQUENCE [LARGE SCALE GENOMIC DNA]</scope>
    <source>
        <strain evidence="6">ATCC 13127 / NRRL B-14078</strain>
    </source>
</reference>
<dbReference type="Pfam" id="PF01638">
    <property type="entry name" value="HxlR"/>
    <property type="match status" value="1"/>
</dbReference>
<evidence type="ECO:0000256" key="1">
    <source>
        <dbReference type="ARBA" id="ARBA00023015"/>
    </source>
</evidence>
<gene>
    <name evidence="5" type="ordered locus">Celgi_0639</name>
</gene>